<dbReference type="Gene3D" id="3.20.20.80">
    <property type="entry name" value="Glycosidases"/>
    <property type="match status" value="1"/>
</dbReference>
<evidence type="ECO:0000313" key="3">
    <source>
        <dbReference type="RefSeq" id="XP_050932878.1"/>
    </source>
</evidence>
<dbReference type="KEGG" id="lcf:127143436"/>
<feature type="domain" description="Glycosyl hydrolase family 13 catalytic" evidence="1">
    <location>
        <begin position="1"/>
        <end position="55"/>
    </location>
</feature>
<dbReference type="SUPFAM" id="SSF51445">
    <property type="entry name" value="(Trans)glycosidases"/>
    <property type="match status" value="1"/>
</dbReference>
<dbReference type="PANTHER" id="PTHR46673:SF1">
    <property type="entry name" value="4F2 CELL-SURFACE ANTIGEN HEAVY CHAIN"/>
    <property type="match status" value="1"/>
</dbReference>
<dbReference type="GO" id="GO:1904273">
    <property type="term" value="P:L-alanine import across plasma membrane"/>
    <property type="evidence" value="ECO:0007669"/>
    <property type="project" value="TreeGrafter"/>
</dbReference>
<dbReference type="GO" id="GO:0015180">
    <property type="term" value="F:L-alanine transmembrane transporter activity"/>
    <property type="evidence" value="ECO:0007669"/>
    <property type="project" value="TreeGrafter"/>
</dbReference>
<dbReference type="GO" id="GO:0015173">
    <property type="term" value="F:aromatic amino acid transmembrane transporter activity"/>
    <property type="evidence" value="ECO:0007669"/>
    <property type="project" value="TreeGrafter"/>
</dbReference>
<name>A0AAJ8DVD4_LATCA</name>
<dbReference type="GeneID" id="127143436"/>
<dbReference type="GO" id="GO:1903801">
    <property type="term" value="P:L-leucine import across plasma membrane"/>
    <property type="evidence" value="ECO:0007669"/>
    <property type="project" value="TreeGrafter"/>
</dbReference>
<organism evidence="2 3">
    <name type="scientific">Lates calcarifer</name>
    <name type="common">Barramundi</name>
    <name type="synonym">Holocentrus calcarifer</name>
    <dbReference type="NCBI Taxonomy" id="8187"/>
    <lineage>
        <taxon>Eukaryota</taxon>
        <taxon>Metazoa</taxon>
        <taxon>Chordata</taxon>
        <taxon>Craniata</taxon>
        <taxon>Vertebrata</taxon>
        <taxon>Euteleostomi</taxon>
        <taxon>Actinopterygii</taxon>
        <taxon>Neopterygii</taxon>
        <taxon>Teleostei</taxon>
        <taxon>Neoteleostei</taxon>
        <taxon>Acanthomorphata</taxon>
        <taxon>Carangaria</taxon>
        <taxon>Carangaria incertae sedis</taxon>
        <taxon>Centropomidae</taxon>
        <taxon>Lates</taxon>
    </lineage>
</organism>
<proteinExistence type="predicted"/>
<reference evidence="3" key="1">
    <citation type="submission" date="2025-08" db="UniProtKB">
        <authorList>
            <consortium name="RefSeq"/>
        </authorList>
    </citation>
    <scope>IDENTIFICATION</scope>
    <source>
        <tissue evidence="3">Brain</tissue>
    </source>
</reference>
<dbReference type="GO" id="GO:0015823">
    <property type="term" value="P:phenylalanine transport"/>
    <property type="evidence" value="ECO:0007669"/>
    <property type="project" value="TreeGrafter"/>
</dbReference>
<accession>A0AAJ8DVD4</accession>
<dbReference type="GO" id="GO:0015190">
    <property type="term" value="F:L-leucine transmembrane transporter activity"/>
    <property type="evidence" value="ECO:0007669"/>
    <property type="project" value="TreeGrafter"/>
</dbReference>
<evidence type="ECO:0000313" key="2">
    <source>
        <dbReference type="Proteomes" id="UP000694890"/>
    </source>
</evidence>
<gene>
    <name evidence="3" type="primary">LOC127143436</name>
</gene>
<dbReference type="InterPro" id="IPR013780">
    <property type="entry name" value="Glyco_hydro_b"/>
</dbReference>
<dbReference type="Gene3D" id="2.60.40.1180">
    <property type="entry name" value="Golgi alpha-mannosidase II"/>
    <property type="match status" value="1"/>
</dbReference>
<dbReference type="AlphaFoldDB" id="A0AAJ8DVD4"/>
<dbReference type="InterPro" id="IPR017853">
    <property type="entry name" value="GH"/>
</dbReference>
<dbReference type="GO" id="GO:0016323">
    <property type="term" value="C:basolateral plasma membrane"/>
    <property type="evidence" value="ECO:0007669"/>
    <property type="project" value="TreeGrafter"/>
</dbReference>
<dbReference type="PANTHER" id="PTHR46673">
    <property type="entry name" value="4F2 CELL-SURFACE ANTIGEN HEAVY CHAIN"/>
    <property type="match status" value="1"/>
</dbReference>
<dbReference type="InterPro" id="IPR042280">
    <property type="entry name" value="SLC3A2"/>
</dbReference>
<dbReference type="Proteomes" id="UP000694890">
    <property type="component" value="Linkage group LG16_LG22"/>
</dbReference>
<dbReference type="GO" id="GO:0005975">
    <property type="term" value="P:carbohydrate metabolic process"/>
    <property type="evidence" value="ECO:0007669"/>
    <property type="project" value="InterPro"/>
</dbReference>
<evidence type="ECO:0000259" key="1">
    <source>
        <dbReference type="Pfam" id="PF00128"/>
    </source>
</evidence>
<sequence length="175" mass="20007">MQWSDDMNAGFNNKTNITWLPVHPDYRTVNVEVQKKDEGSVLAQYRFLNTLRESELPLHRGWFCYVHADPGVFSYLRELDGLDRAFLMVLNFGDKSAVTDLSSIPELPDELKVLMSTNQVNDGKVLQKSRILTEVGEGLVIQYSSPTRFHPSHPKQCYISEKACYLGAMDILYKC</sequence>
<protein>
    <submittedName>
        <fullName evidence="3">Neutral and basic amino acid transport protein rBAT</fullName>
    </submittedName>
</protein>
<dbReference type="InterPro" id="IPR006047">
    <property type="entry name" value="GH13_cat_dom"/>
</dbReference>
<dbReference type="FunFam" id="2.60.40.1180:FF:000026">
    <property type="entry name" value="Solute carrier family 3 (amino acid transporter heavy chain), member 1"/>
    <property type="match status" value="1"/>
</dbReference>
<dbReference type="RefSeq" id="XP_050932878.1">
    <property type="nucleotide sequence ID" value="XM_051076921.1"/>
</dbReference>
<dbReference type="GO" id="GO:0016324">
    <property type="term" value="C:apical plasma membrane"/>
    <property type="evidence" value="ECO:0007669"/>
    <property type="project" value="TreeGrafter"/>
</dbReference>
<dbReference type="Pfam" id="PF00128">
    <property type="entry name" value="Alpha-amylase"/>
    <property type="match status" value="1"/>
</dbReference>